<dbReference type="RefSeq" id="WP_088525947.1">
    <property type="nucleotide sequence ID" value="NZ_NGUP01000004.1"/>
</dbReference>
<accession>A0A254PRY8</accession>
<gene>
    <name evidence="1" type="ORF">CBI31_08300</name>
</gene>
<dbReference type="EMBL" id="NGUP01000004">
    <property type="protein sequence ID" value="OWS69068.1"/>
    <property type="molecule type" value="Genomic_DNA"/>
</dbReference>
<dbReference type="InterPro" id="IPR045397">
    <property type="entry name" value="TumE-like"/>
</dbReference>
<protein>
    <submittedName>
        <fullName evidence="1">Uncharacterized protein</fullName>
    </submittedName>
</protein>
<evidence type="ECO:0000313" key="1">
    <source>
        <dbReference type="EMBL" id="OWS69068.1"/>
    </source>
</evidence>
<name>A0A254PRY8_9BURK</name>
<organism evidence="1 2">
    <name type="scientific">Polynucleobacter campilacus</name>
    <dbReference type="NCBI Taxonomy" id="1743163"/>
    <lineage>
        <taxon>Bacteria</taxon>
        <taxon>Pseudomonadati</taxon>
        <taxon>Pseudomonadota</taxon>
        <taxon>Betaproteobacteria</taxon>
        <taxon>Burkholderiales</taxon>
        <taxon>Burkholderiaceae</taxon>
        <taxon>Polynucleobacter</taxon>
    </lineage>
</organism>
<proteinExistence type="predicted"/>
<keyword evidence="2" id="KW-1185">Reference proteome</keyword>
<evidence type="ECO:0000313" key="2">
    <source>
        <dbReference type="Proteomes" id="UP000197528"/>
    </source>
</evidence>
<dbReference type="OrthoDB" id="7451512at2"/>
<dbReference type="Pfam" id="PF20126">
    <property type="entry name" value="TumE"/>
    <property type="match status" value="1"/>
</dbReference>
<comment type="caution">
    <text evidence="1">The sequence shown here is derived from an EMBL/GenBank/DDBJ whole genome shotgun (WGS) entry which is preliminary data.</text>
</comment>
<sequence>MRKRGIATLLDLHQEVIDQDDGYWVKIEAWEVQASDAVPHGVRYSLTLHNPKGLRILGYDNAHSVKMRSGYSGRRLAYDHKHRSATDPGIRYEFRDAHQLLCDFF</sequence>
<dbReference type="AlphaFoldDB" id="A0A254PRY8"/>
<dbReference type="Proteomes" id="UP000197528">
    <property type="component" value="Unassembled WGS sequence"/>
</dbReference>
<reference evidence="1 2" key="1">
    <citation type="submission" date="2017-05" db="EMBL/GenBank/DDBJ databases">
        <title>Genome of Polynucleobacter sp. MWH-Feld-100.</title>
        <authorList>
            <person name="Hahn M.W."/>
        </authorList>
    </citation>
    <scope>NUCLEOTIDE SEQUENCE [LARGE SCALE GENOMIC DNA]</scope>
    <source>
        <strain evidence="1 2">MWH-Feld-100</strain>
    </source>
</reference>